<name>A0A182LRY9_9DIPT</name>
<sequence>MTYDHRPSNPVASIRDYELWLRTCDCGGAFGLGAELSPFDGGADGAGGVTDGAGAVVVAGGAAEVSAGGDTVVSMPPTVDMLLHFGQLIVNVQLSHVTLMIACFPFTLIGSADSLSLSESKKIEKISSFRSDEAPPEPCGYWPVVVGVGRFESGSVVPPIMVPPLLLPIPAMVLQASESCAPKPAEFCATSADRLRISERPSLDANEIESGDV</sequence>
<organism evidence="1 2">
    <name type="scientific">Anopheles culicifacies</name>
    <dbReference type="NCBI Taxonomy" id="139723"/>
    <lineage>
        <taxon>Eukaryota</taxon>
        <taxon>Metazoa</taxon>
        <taxon>Ecdysozoa</taxon>
        <taxon>Arthropoda</taxon>
        <taxon>Hexapoda</taxon>
        <taxon>Insecta</taxon>
        <taxon>Pterygota</taxon>
        <taxon>Neoptera</taxon>
        <taxon>Endopterygota</taxon>
        <taxon>Diptera</taxon>
        <taxon>Nematocera</taxon>
        <taxon>Culicoidea</taxon>
        <taxon>Culicidae</taxon>
        <taxon>Anophelinae</taxon>
        <taxon>Anopheles</taxon>
        <taxon>culicifacies species complex</taxon>
    </lineage>
</organism>
<dbReference type="VEuPathDB" id="VectorBase:ACUA000489"/>
<protein>
    <submittedName>
        <fullName evidence="1">Uncharacterized protein</fullName>
    </submittedName>
</protein>
<keyword evidence="2" id="KW-1185">Reference proteome</keyword>
<dbReference type="EnsemblMetazoa" id="ACUA000489-RA">
    <property type="protein sequence ID" value="ACUA000489-PA"/>
    <property type="gene ID" value="ACUA000489"/>
</dbReference>
<proteinExistence type="predicted"/>
<accession>A0A182LRY9</accession>
<dbReference type="AlphaFoldDB" id="A0A182LRY9"/>
<reference evidence="1" key="2">
    <citation type="submission" date="2020-05" db="UniProtKB">
        <authorList>
            <consortium name="EnsemblMetazoa"/>
        </authorList>
    </citation>
    <scope>IDENTIFICATION</scope>
    <source>
        <strain evidence="1">A-37</strain>
    </source>
</reference>
<evidence type="ECO:0000313" key="2">
    <source>
        <dbReference type="Proteomes" id="UP000075883"/>
    </source>
</evidence>
<dbReference type="Proteomes" id="UP000075883">
    <property type="component" value="Unassembled WGS sequence"/>
</dbReference>
<reference evidence="2" key="1">
    <citation type="submission" date="2013-09" db="EMBL/GenBank/DDBJ databases">
        <title>The Genome Sequence of Anopheles culicifacies species A.</title>
        <authorList>
            <consortium name="The Broad Institute Genomics Platform"/>
            <person name="Neafsey D.E."/>
            <person name="Besansky N."/>
            <person name="Howell P."/>
            <person name="Walton C."/>
            <person name="Young S.K."/>
            <person name="Zeng Q."/>
            <person name="Gargeya S."/>
            <person name="Fitzgerald M."/>
            <person name="Haas B."/>
            <person name="Abouelleil A."/>
            <person name="Allen A.W."/>
            <person name="Alvarado L."/>
            <person name="Arachchi H.M."/>
            <person name="Berlin A.M."/>
            <person name="Chapman S.B."/>
            <person name="Gainer-Dewar J."/>
            <person name="Goldberg J."/>
            <person name="Griggs A."/>
            <person name="Gujja S."/>
            <person name="Hansen M."/>
            <person name="Howarth C."/>
            <person name="Imamovic A."/>
            <person name="Ireland A."/>
            <person name="Larimer J."/>
            <person name="McCowan C."/>
            <person name="Murphy C."/>
            <person name="Pearson M."/>
            <person name="Poon T.W."/>
            <person name="Priest M."/>
            <person name="Roberts A."/>
            <person name="Saif S."/>
            <person name="Shea T."/>
            <person name="Sisk P."/>
            <person name="Sykes S."/>
            <person name="Wortman J."/>
            <person name="Nusbaum C."/>
            <person name="Birren B."/>
        </authorList>
    </citation>
    <scope>NUCLEOTIDE SEQUENCE [LARGE SCALE GENOMIC DNA]</scope>
    <source>
        <strain evidence="2">A-37</strain>
    </source>
</reference>
<dbReference type="EMBL" id="AXCM01000679">
    <property type="status" value="NOT_ANNOTATED_CDS"/>
    <property type="molecule type" value="Genomic_DNA"/>
</dbReference>
<evidence type="ECO:0000313" key="1">
    <source>
        <dbReference type="EnsemblMetazoa" id="ACUA000489-PA"/>
    </source>
</evidence>